<keyword evidence="8" id="KW-0503">Monooxygenase</keyword>
<sequence>MRISPNEVSFNDIEASETIYAQTSKFDKSRYFYRAFENPGPHLFSICDRQEHSQDKKLISYAMSRANITSHESSMYDKATFFMDRIAQRAKVGQTIPLFPISRCMTLDTISDFAFGKPSRALHLEDFHSPVFEAIEKGNGTVLLFQHFPLLHQLLNWAIRFNLGFVPNGFKDLIRSAEEGIQNMDSIGPWTLFKDMVSRAEKSTPLTKEHLVGEGMLMIVAGTDTTAASLSLTLHSLLQQPEMYRKLQDEIRTVMPSLDSRPTIQSLDTLPLLDACLKEGLRIASPVQCRLPREVPADGWTYKGRYFPPGASRVNVSTSPWYFHYNKDVFPDPTRYNPYRWLVEGEQKKTMLSYFQPFSKGRRQCIGQNLSLMEQKIVLALFVRRFSPREVLKRTIEWKEAVTAIPVDGVDVLVDLVKET</sequence>
<dbReference type="InterPro" id="IPR036396">
    <property type="entry name" value="Cyt_P450_sf"/>
</dbReference>
<dbReference type="STRING" id="454130.A0A0U5FNR0"/>
<accession>A0A0U5FNR0</accession>
<dbReference type="GO" id="GO:0044550">
    <property type="term" value="P:secondary metabolite biosynthetic process"/>
    <property type="evidence" value="ECO:0007669"/>
    <property type="project" value="UniProtKB-ARBA"/>
</dbReference>
<dbReference type="InterPro" id="IPR017972">
    <property type="entry name" value="Cyt_P450_CS"/>
</dbReference>
<comment type="cofactor">
    <cofactor evidence="1 7">
        <name>heme</name>
        <dbReference type="ChEBI" id="CHEBI:30413"/>
    </cofactor>
</comment>
<dbReference type="PANTHER" id="PTHR24305">
    <property type="entry name" value="CYTOCHROME P450"/>
    <property type="match status" value="1"/>
</dbReference>
<evidence type="ECO:0008006" key="11">
    <source>
        <dbReference type="Google" id="ProtNLM"/>
    </source>
</evidence>
<dbReference type="CDD" id="cd11062">
    <property type="entry name" value="CYP58-like"/>
    <property type="match status" value="1"/>
</dbReference>
<evidence type="ECO:0000256" key="3">
    <source>
        <dbReference type="ARBA" id="ARBA00022617"/>
    </source>
</evidence>
<proteinExistence type="inferred from homology"/>
<dbReference type="InterPro" id="IPR050121">
    <property type="entry name" value="Cytochrome_P450_monoxygenase"/>
</dbReference>
<evidence type="ECO:0000256" key="2">
    <source>
        <dbReference type="ARBA" id="ARBA00010617"/>
    </source>
</evidence>
<dbReference type="OMA" id="FRCMTLD"/>
<dbReference type="InterPro" id="IPR001128">
    <property type="entry name" value="Cyt_P450"/>
</dbReference>
<keyword evidence="6 7" id="KW-0408">Iron</keyword>
<keyword evidence="10" id="KW-1185">Reference proteome</keyword>
<feature type="binding site" description="axial binding residue" evidence="7">
    <location>
        <position position="365"/>
    </location>
    <ligand>
        <name>heme</name>
        <dbReference type="ChEBI" id="CHEBI:30413"/>
    </ligand>
    <ligandPart>
        <name>Fe</name>
        <dbReference type="ChEBI" id="CHEBI:18248"/>
    </ligandPart>
</feature>
<comment type="similarity">
    <text evidence="2 8">Belongs to the cytochrome P450 family.</text>
</comment>
<dbReference type="PRINTS" id="PR00465">
    <property type="entry name" value="EP450IV"/>
</dbReference>
<dbReference type="GO" id="GO:0016705">
    <property type="term" value="F:oxidoreductase activity, acting on paired donors, with incorporation or reduction of molecular oxygen"/>
    <property type="evidence" value="ECO:0007669"/>
    <property type="project" value="InterPro"/>
</dbReference>
<keyword evidence="4 7" id="KW-0479">Metal-binding</keyword>
<evidence type="ECO:0000256" key="5">
    <source>
        <dbReference type="ARBA" id="ARBA00023002"/>
    </source>
</evidence>
<dbReference type="PRINTS" id="PR00385">
    <property type="entry name" value="P450"/>
</dbReference>
<dbReference type="Proteomes" id="UP000054771">
    <property type="component" value="Unassembled WGS sequence"/>
</dbReference>
<dbReference type="GO" id="GO:0020037">
    <property type="term" value="F:heme binding"/>
    <property type="evidence" value="ECO:0007669"/>
    <property type="project" value="InterPro"/>
</dbReference>
<keyword evidence="5 8" id="KW-0560">Oxidoreductase</keyword>
<reference evidence="10" key="1">
    <citation type="journal article" date="2016" name="Genome Announc.">
        <title>Draft genome sequences of fungus Aspergillus calidoustus.</title>
        <authorList>
            <person name="Horn F."/>
            <person name="Linde J."/>
            <person name="Mattern D.J."/>
            <person name="Walther G."/>
            <person name="Guthke R."/>
            <person name="Scherlach K."/>
            <person name="Martin K."/>
            <person name="Brakhage A.A."/>
            <person name="Petzke L."/>
            <person name="Valiante V."/>
        </authorList>
    </citation>
    <scope>NUCLEOTIDE SEQUENCE [LARGE SCALE GENOMIC DNA]</scope>
    <source>
        <strain evidence="10">SF006504</strain>
    </source>
</reference>
<dbReference type="SUPFAM" id="SSF48264">
    <property type="entry name" value="Cytochrome P450"/>
    <property type="match status" value="1"/>
</dbReference>
<evidence type="ECO:0000256" key="4">
    <source>
        <dbReference type="ARBA" id="ARBA00022723"/>
    </source>
</evidence>
<evidence type="ECO:0000256" key="8">
    <source>
        <dbReference type="RuleBase" id="RU000461"/>
    </source>
</evidence>
<dbReference type="GO" id="GO:0004497">
    <property type="term" value="F:monooxygenase activity"/>
    <property type="evidence" value="ECO:0007669"/>
    <property type="project" value="UniProtKB-KW"/>
</dbReference>
<dbReference type="GO" id="GO:0005506">
    <property type="term" value="F:iron ion binding"/>
    <property type="evidence" value="ECO:0007669"/>
    <property type="project" value="InterPro"/>
</dbReference>
<dbReference type="Gene3D" id="1.10.630.10">
    <property type="entry name" value="Cytochrome P450"/>
    <property type="match status" value="1"/>
</dbReference>
<evidence type="ECO:0000256" key="1">
    <source>
        <dbReference type="ARBA" id="ARBA00001971"/>
    </source>
</evidence>
<dbReference type="EMBL" id="CDMC01000001">
    <property type="protein sequence ID" value="CEL00971.1"/>
    <property type="molecule type" value="Genomic_DNA"/>
</dbReference>
<keyword evidence="3 7" id="KW-0349">Heme</keyword>
<evidence type="ECO:0000256" key="7">
    <source>
        <dbReference type="PIRSR" id="PIRSR602403-1"/>
    </source>
</evidence>
<dbReference type="AlphaFoldDB" id="A0A0U5FNR0"/>
<dbReference type="Pfam" id="PF00067">
    <property type="entry name" value="p450"/>
    <property type="match status" value="1"/>
</dbReference>
<evidence type="ECO:0000313" key="9">
    <source>
        <dbReference type="EMBL" id="CEL00971.1"/>
    </source>
</evidence>
<name>A0A0U5FNR0_ASPCI</name>
<dbReference type="PANTHER" id="PTHR24305:SF231">
    <property type="entry name" value="P450, PUTATIVE (EUROFUNG)-RELATED"/>
    <property type="match status" value="1"/>
</dbReference>
<dbReference type="InterPro" id="IPR002403">
    <property type="entry name" value="Cyt_P450_E_grp-IV"/>
</dbReference>
<gene>
    <name evidence="9" type="ORF">ASPCAL00563</name>
</gene>
<organism evidence="9 10">
    <name type="scientific">Aspergillus calidoustus</name>
    <dbReference type="NCBI Taxonomy" id="454130"/>
    <lineage>
        <taxon>Eukaryota</taxon>
        <taxon>Fungi</taxon>
        <taxon>Dikarya</taxon>
        <taxon>Ascomycota</taxon>
        <taxon>Pezizomycotina</taxon>
        <taxon>Eurotiomycetes</taxon>
        <taxon>Eurotiomycetidae</taxon>
        <taxon>Eurotiales</taxon>
        <taxon>Aspergillaceae</taxon>
        <taxon>Aspergillus</taxon>
        <taxon>Aspergillus subgen. Nidulantes</taxon>
    </lineage>
</organism>
<evidence type="ECO:0000256" key="6">
    <source>
        <dbReference type="ARBA" id="ARBA00023004"/>
    </source>
</evidence>
<dbReference type="PROSITE" id="PS00086">
    <property type="entry name" value="CYTOCHROME_P450"/>
    <property type="match status" value="1"/>
</dbReference>
<protein>
    <recommendedName>
        <fullName evidence="11">Cytochrome P450</fullName>
    </recommendedName>
</protein>
<evidence type="ECO:0000313" key="10">
    <source>
        <dbReference type="Proteomes" id="UP000054771"/>
    </source>
</evidence>
<dbReference type="OrthoDB" id="3945418at2759"/>